<gene>
    <name evidence="2" type="ORF">FQA47_017626</name>
</gene>
<dbReference type="EMBL" id="WKFB01000019">
    <property type="protein sequence ID" value="KAF6738770.1"/>
    <property type="molecule type" value="Genomic_DNA"/>
</dbReference>
<evidence type="ECO:0000313" key="3">
    <source>
        <dbReference type="Proteomes" id="UP000646548"/>
    </source>
</evidence>
<feature type="compositionally biased region" description="Low complexity" evidence="1">
    <location>
        <begin position="68"/>
        <end position="86"/>
    </location>
</feature>
<evidence type="ECO:0000256" key="1">
    <source>
        <dbReference type="SAM" id="MobiDB-lite"/>
    </source>
</evidence>
<accession>A0A834FRD0</accession>
<protein>
    <submittedName>
        <fullName evidence="2">Uncharacterized protein</fullName>
    </submittedName>
</protein>
<dbReference type="AlphaFoldDB" id="A0A834FRD0"/>
<organism evidence="2 3">
    <name type="scientific">Oryzias melastigma</name>
    <name type="common">Marine medaka</name>
    <dbReference type="NCBI Taxonomy" id="30732"/>
    <lineage>
        <taxon>Eukaryota</taxon>
        <taxon>Metazoa</taxon>
        <taxon>Chordata</taxon>
        <taxon>Craniata</taxon>
        <taxon>Vertebrata</taxon>
        <taxon>Euteleostomi</taxon>
        <taxon>Actinopterygii</taxon>
        <taxon>Neopterygii</taxon>
        <taxon>Teleostei</taxon>
        <taxon>Neoteleostei</taxon>
        <taxon>Acanthomorphata</taxon>
        <taxon>Ovalentaria</taxon>
        <taxon>Atherinomorphae</taxon>
        <taxon>Beloniformes</taxon>
        <taxon>Adrianichthyidae</taxon>
        <taxon>Oryziinae</taxon>
        <taxon>Oryzias</taxon>
    </lineage>
</organism>
<reference evidence="2" key="1">
    <citation type="journal article" name="BMC Genomics">
        <title>Long-read sequencing and de novo genome assembly of marine medaka (Oryzias melastigma).</title>
        <authorList>
            <person name="Liang P."/>
            <person name="Saqib H.S.A."/>
            <person name="Ni X."/>
            <person name="Shen Y."/>
        </authorList>
    </citation>
    <scope>NUCLEOTIDE SEQUENCE</scope>
    <source>
        <strain evidence="2">Bigg-433</strain>
    </source>
</reference>
<feature type="region of interest" description="Disordered" evidence="1">
    <location>
        <begin position="58"/>
        <end position="111"/>
    </location>
</feature>
<proteinExistence type="predicted"/>
<sequence>MSAACRFCLAQERAEVGTWEGWTEVIVPSLALCNLIFTEAGLCGAESSVWRPDGVTLDGMIEAEGGPSSSSSSVSRQQQRQQQQQLVRRRRAPGADCGLRQSPVPSGDAAL</sequence>
<dbReference type="Proteomes" id="UP000646548">
    <property type="component" value="Unassembled WGS sequence"/>
</dbReference>
<evidence type="ECO:0000313" key="2">
    <source>
        <dbReference type="EMBL" id="KAF6738770.1"/>
    </source>
</evidence>
<name>A0A834FRD0_ORYME</name>
<comment type="caution">
    <text evidence="2">The sequence shown here is derived from an EMBL/GenBank/DDBJ whole genome shotgun (WGS) entry which is preliminary data.</text>
</comment>